<feature type="domain" description="YrhK" evidence="2">
    <location>
        <begin position="23"/>
        <end position="79"/>
    </location>
</feature>
<dbReference type="Proteomes" id="UP000295632">
    <property type="component" value="Unassembled WGS sequence"/>
</dbReference>
<dbReference type="RefSeq" id="WP_133581344.1">
    <property type="nucleotide sequence ID" value="NZ_SNYJ01000014.1"/>
</dbReference>
<organism evidence="3 4">
    <name type="scientific">Aureibacillus halotolerans</name>
    <dbReference type="NCBI Taxonomy" id="1508390"/>
    <lineage>
        <taxon>Bacteria</taxon>
        <taxon>Bacillati</taxon>
        <taxon>Bacillota</taxon>
        <taxon>Bacilli</taxon>
        <taxon>Bacillales</taxon>
        <taxon>Bacillaceae</taxon>
        <taxon>Aureibacillus</taxon>
    </lineage>
</organism>
<evidence type="ECO:0000259" key="2">
    <source>
        <dbReference type="Pfam" id="PF14145"/>
    </source>
</evidence>
<keyword evidence="1" id="KW-0472">Membrane</keyword>
<proteinExistence type="predicted"/>
<dbReference type="InterPro" id="IPR025424">
    <property type="entry name" value="YrhK_domain"/>
</dbReference>
<keyword evidence="4" id="KW-1185">Reference proteome</keyword>
<reference evidence="3 4" key="1">
    <citation type="submission" date="2019-03" db="EMBL/GenBank/DDBJ databases">
        <title>Genomic Encyclopedia of Type Strains, Phase IV (KMG-IV): sequencing the most valuable type-strain genomes for metagenomic binning, comparative biology and taxonomic classification.</title>
        <authorList>
            <person name="Goeker M."/>
        </authorList>
    </citation>
    <scope>NUCLEOTIDE SEQUENCE [LARGE SCALE GENOMIC DNA]</scope>
    <source>
        <strain evidence="3 4">DSM 28697</strain>
    </source>
</reference>
<dbReference type="EMBL" id="SNYJ01000014">
    <property type="protein sequence ID" value="TDQ37140.1"/>
    <property type="molecule type" value="Genomic_DNA"/>
</dbReference>
<accession>A0A4R6TTX4</accession>
<evidence type="ECO:0000313" key="3">
    <source>
        <dbReference type="EMBL" id="TDQ37140.1"/>
    </source>
</evidence>
<gene>
    <name evidence="3" type="ORF">EV213_11419</name>
</gene>
<comment type="caution">
    <text evidence="3">The sequence shown here is derived from an EMBL/GenBank/DDBJ whole genome shotgun (WGS) entry which is preliminary data.</text>
</comment>
<keyword evidence="1" id="KW-0812">Transmembrane</keyword>
<dbReference type="Pfam" id="PF14145">
    <property type="entry name" value="YrhK"/>
    <property type="match status" value="1"/>
</dbReference>
<dbReference type="OrthoDB" id="2135402at2"/>
<evidence type="ECO:0000256" key="1">
    <source>
        <dbReference type="SAM" id="Phobius"/>
    </source>
</evidence>
<protein>
    <submittedName>
        <fullName evidence="3">YrhK-like protein</fullName>
    </submittedName>
</protein>
<keyword evidence="1" id="KW-1133">Transmembrane helix</keyword>
<sequence>MANHSQNHPFDHRIGRYELFFKKRYKVLYTINDFLIGLIFLIGSFFFFKDTLIDAGTWLFVVGSALLLIRPTIRLVHDIHLKKVTDNEQ</sequence>
<feature type="transmembrane region" description="Helical" evidence="1">
    <location>
        <begin position="27"/>
        <end position="49"/>
    </location>
</feature>
<dbReference type="AlphaFoldDB" id="A0A4R6TTX4"/>
<feature type="transmembrane region" description="Helical" evidence="1">
    <location>
        <begin position="55"/>
        <end position="73"/>
    </location>
</feature>
<evidence type="ECO:0000313" key="4">
    <source>
        <dbReference type="Proteomes" id="UP000295632"/>
    </source>
</evidence>
<name>A0A4R6TTX4_9BACI</name>